<dbReference type="KEGG" id="odi:ODI_R0469"/>
<dbReference type="PANTHER" id="PTHR21666:SF270">
    <property type="entry name" value="MUREIN HYDROLASE ACTIVATOR ENVC"/>
    <property type="match status" value="1"/>
</dbReference>
<dbReference type="OrthoDB" id="9784703at2"/>
<dbReference type="CDD" id="cd12797">
    <property type="entry name" value="M23_peptidase"/>
    <property type="match status" value="1"/>
</dbReference>
<name>A0A1C3K4X2_9BURK</name>
<evidence type="ECO:0000313" key="5">
    <source>
        <dbReference type="EMBL" id="SBT26494.1"/>
    </source>
</evidence>
<sequence length="500" mass="53707">MTKARAAASAAAGFTLALLAVATPPGLAQEGVSADMAARQSEAETRQAELRDRIDALQKDIDARESARKEAADALRESETAISRINRRLDELATQRKQAGGELERLEDAIVAQNKELGVRREELAAQLRTQYASGLSPWTAMLSGDDPQEIGRNLGYLDYVSRARADALARLQRELQRLSDLQQAADARRAEIQKVETDTGAQRDALVAQQRTRATLLAKLDGQLSAQRSEANRLDRDNQRLSRVIGDLEKQIEAARKAAEAARKAEAARRAEAARKAAAAAEAARKAEAERRAQAERDARREAAARAEAARRADEATRARMAAEDAARAREAAQAAARAKAMEPSAEERVSAVKEPIRGSAQATLPPAGGFKGLKSGLTPPVPGQVMARFGSSRPEGGVWRGVLLKAAEGAPVKAVAAGTVVYADWLRGFGNLLIVDHGEQYLTVYAYNQSLLRRVGDVVRAGEAVAAAGSTGGQVDSGLYFEVRHRGAPVDPYQFISR</sequence>
<reference evidence="6 7" key="2">
    <citation type="submission" date="2017-08" db="EMBL/GenBank/DDBJ databases">
        <authorList>
            <person name="de Groot N.N."/>
        </authorList>
    </citation>
    <scope>NUCLEOTIDE SEQUENCE [LARGE SCALE GENOMIC DNA]</scope>
    <source>
        <strain evidence="6">Orrdi1</strain>
    </source>
</reference>
<feature type="compositionally biased region" description="Low complexity" evidence="2">
    <location>
        <begin position="333"/>
        <end position="344"/>
    </location>
</feature>
<organism evidence="5 7">
    <name type="scientific">Orrella dioscoreae</name>
    <dbReference type="NCBI Taxonomy" id="1851544"/>
    <lineage>
        <taxon>Bacteria</taxon>
        <taxon>Pseudomonadati</taxon>
        <taxon>Pseudomonadota</taxon>
        <taxon>Betaproteobacteria</taxon>
        <taxon>Burkholderiales</taxon>
        <taxon>Alcaligenaceae</taxon>
        <taxon>Orrella</taxon>
    </lineage>
</organism>
<feature type="domain" description="M23ase beta-sheet core" evidence="4">
    <location>
        <begin position="401"/>
        <end position="494"/>
    </location>
</feature>
<feature type="coiled-coil region" evidence="1">
    <location>
        <begin position="40"/>
        <end position="116"/>
    </location>
</feature>
<dbReference type="Proteomes" id="UP000078558">
    <property type="component" value="Chromosome I"/>
</dbReference>
<dbReference type="SUPFAM" id="SSF51261">
    <property type="entry name" value="Duplicated hybrid motif"/>
    <property type="match status" value="1"/>
</dbReference>
<accession>A0A1C3K4X2</accession>
<dbReference type="Gene3D" id="2.70.70.10">
    <property type="entry name" value="Glucose Permease (Domain IIA)"/>
    <property type="match status" value="1"/>
</dbReference>
<evidence type="ECO:0000256" key="1">
    <source>
        <dbReference type="SAM" id="Coils"/>
    </source>
</evidence>
<feature type="compositionally biased region" description="Basic and acidic residues" evidence="2">
    <location>
        <begin position="286"/>
        <end position="332"/>
    </location>
</feature>
<evidence type="ECO:0000259" key="4">
    <source>
        <dbReference type="Pfam" id="PF01551"/>
    </source>
</evidence>
<feature type="signal peptide" evidence="3">
    <location>
        <begin position="1"/>
        <end position="28"/>
    </location>
</feature>
<dbReference type="GO" id="GO:0004222">
    <property type="term" value="F:metalloendopeptidase activity"/>
    <property type="evidence" value="ECO:0007669"/>
    <property type="project" value="TreeGrafter"/>
</dbReference>
<evidence type="ECO:0000256" key="3">
    <source>
        <dbReference type="SAM" id="SignalP"/>
    </source>
</evidence>
<feature type="region of interest" description="Disordered" evidence="2">
    <location>
        <begin position="286"/>
        <end position="378"/>
    </location>
</feature>
<feature type="chain" id="PRO_5015062623" evidence="3">
    <location>
        <begin position="29"/>
        <end position="500"/>
    </location>
</feature>
<evidence type="ECO:0000313" key="7">
    <source>
        <dbReference type="Proteomes" id="UP000078558"/>
    </source>
</evidence>
<dbReference type="Pfam" id="PF01551">
    <property type="entry name" value="Peptidase_M23"/>
    <property type="match status" value="1"/>
</dbReference>
<dbReference type="Gene3D" id="6.10.250.3150">
    <property type="match status" value="1"/>
</dbReference>
<protein>
    <submittedName>
        <fullName evidence="5">Cell wall endopeptidase, family M23/M37</fullName>
    </submittedName>
</protein>
<dbReference type="InterPro" id="IPR050570">
    <property type="entry name" value="Cell_wall_metabolism_enzyme"/>
</dbReference>
<keyword evidence="7" id="KW-1185">Reference proteome</keyword>
<dbReference type="RefSeq" id="WP_067756329.1">
    <property type="nucleotide sequence ID" value="NZ_LT907988.1"/>
</dbReference>
<proteinExistence type="predicted"/>
<keyword evidence="1" id="KW-0175">Coiled coil</keyword>
<dbReference type="InterPro" id="IPR011055">
    <property type="entry name" value="Dup_hybrid_motif"/>
</dbReference>
<evidence type="ECO:0000256" key="2">
    <source>
        <dbReference type="SAM" id="MobiDB-lite"/>
    </source>
</evidence>
<dbReference type="InterPro" id="IPR016047">
    <property type="entry name" value="M23ase_b-sheet_dom"/>
</dbReference>
<dbReference type="PANTHER" id="PTHR21666">
    <property type="entry name" value="PEPTIDASE-RELATED"/>
    <property type="match status" value="1"/>
</dbReference>
<feature type="compositionally biased region" description="Basic and acidic residues" evidence="2">
    <location>
        <begin position="347"/>
        <end position="358"/>
    </location>
</feature>
<evidence type="ECO:0000313" key="6">
    <source>
        <dbReference type="EMBL" id="SOE46795.1"/>
    </source>
</evidence>
<dbReference type="STRING" id="1851544.ODI_04267"/>
<dbReference type="EMBL" id="LT907988">
    <property type="protein sequence ID" value="SOE46795.1"/>
    <property type="molecule type" value="Genomic_DNA"/>
</dbReference>
<gene>
    <name evidence="5" type="ORF">ODI_04267</name>
    <name evidence="6" type="ORF">ODI_R0469</name>
</gene>
<dbReference type="FunFam" id="2.70.70.10:FF:000003">
    <property type="entry name" value="Murein hydrolase activator EnvC"/>
    <property type="match status" value="1"/>
</dbReference>
<dbReference type="EMBL" id="FLRC01000033">
    <property type="protein sequence ID" value="SBT26494.1"/>
    <property type="molecule type" value="Genomic_DNA"/>
</dbReference>
<dbReference type="AlphaFoldDB" id="A0A1C3K4X2"/>
<keyword evidence="3" id="KW-0732">Signal</keyword>
<reference evidence="5 7" key="1">
    <citation type="submission" date="2016-06" db="EMBL/GenBank/DDBJ databases">
        <authorList>
            <person name="Kjaerup R.B."/>
            <person name="Dalgaard T.S."/>
            <person name="Juul-Madsen H.R."/>
        </authorList>
    </citation>
    <scope>NUCLEOTIDE SEQUENCE [LARGE SCALE GENOMIC DNA]</scope>
    <source>
        <strain evidence="5">Orrdi1</strain>
    </source>
</reference>